<reference evidence="2" key="1">
    <citation type="submission" date="2016-10" db="EMBL/GenBank/DDBJ databases">
        <authorList>
            <person name="Varghese N."/>
            <person name="Submissions S."/>
        </authorList>
    </citation>
    <scope>NUCLEOTIDE SEQUENCE [LARGE SCALE GENOMIC DNA]</scope>
    <source>
        <strain evidence="2">DSM 21620</strain>
    </source>
</reference>
<sequence length="60" mass="6972">MILKALKENGDMTISYYENGALHTFTGRYHNLNLLDQTLCLENDEKKRMIIHIAGIQQIH</sequence>
<protein>
    <submittedName>
        <fullName evidence="1">YolD-like protein</fullName>
    </submittedName>
</protein>
<dbReference type="OrthoDB" id="2937497at2"/>
<dbReference type="Pfam" id="PF08863">
    <property type="entry name" value="YolD"/>
    <property type="match status" value="1"/>
</dbReference>
<dbReference type="EMBL" id="FMZB01000008">
    <property type="protein sequence ID" value="SDD26876.1"/>
    <property type="molecule type" value="Genomic_DNA"/>
</dbReference>
<name>A0A1G6TED5_9BACI</name>
<dbReference type="AlphaFoldDB" id="A0A1G6TED5"/>
<keyword evidence="2" id="KW-1185">Reference proteome</keyword>
<evidence type="ECO:0000313" key="2">
    <source>
        <dbReference type="Proteomes" id="UP000198666"/>
    </source>
</evidence>
<proteinExistence type="predicted"/>
<dbReference type="RefSeq" id="WP_093727963.1">
    <property type="nucleotide sequence ID" value="NZ_FMZB01000008.1"/>
</dbReference>
<dbReference type="Proteomes" id="UP000198666">
    <property type="component" value="Unassembled WGS sequence"/>
</dbReference>
<organism evidence="1 2">
    <name type="scientific">Terribacillus halophilus</name>
    <dbReference type="NCBI Taxonomy" id="361279"/>
    <lineage>
        <taxon>Bacteria</taxon>
        <taxon>Bacillati</taxon>
        <taxon>Bacillota</taxon>
        <taxon>Bacilli</taxon>
        <taxon>Bacillales</taxon>
        <taxon>Bacillaceae</taxon>
        <taxon>Terribacillus</taxon>
    </lineage>
</organism>
<evidence type="ECO:0000313" key="1">
    <source>
        <dbReference type="EMBL" id="SDD26876.1"/>
    </source>
</evidence>
<dbReference type="STRING" id="361279.SAMN05421663_108132"/>
<gene>
    <name evidence="1" type="ORF">SAMN05421663_108132</name>
</gene>
<dbReference type="InterPro" id="IPR014962">
    <property type="entry name" value="YolD"/>
</dbReference>
<accession>A0A1G6TED5</accession>